<keyword evidence="1" id="KW-0732">Signal</keyword>
<dbReference type="InterPro" id="IPR038357">
    <property type="entry name" value="KEN_sf"/>
</dbReference>
<name>A0A914CPM0_9BILA</name>
<dbReference type="InterPro" id="IPR045133">
    <property type="entry name" value="IRE1/2-like"/>
</dbReference>
<evidence type="ECO:0000256" key="1">
    <source>
        <dbReference type="ARBA" id="ARBA00022729"/>
    </source>
</evidence>
<dbReference type="Gene3D" id="1.20.1440.180">
    <property type="entry name" value="KEN domain"/>
    <property type="match status" value="1"/>
</dbReference>
<feature type="domain" description="KEN" evidence="4">
    <location>
        <begin position="69"/>
        <end position="207"/>
    </location>
</feature>
<dbReference type="WBParaSite" id="ACRNAN_scaffold12515.g12138.t1">
    <property type="protein sequence ID" value="ACRNAN_scaffold12515.g12138.t1"/>
    <property type="gene ID" value="ACRNAN_scaffold12515.g12138"/>
</dbReference>
<evidence type="ECO:0000313" key="5">
    <source>
        <dbReference type="Proteomes" id="UP000887540"/>
    </source>
</evidence>
<accession>A0A914CPM0</accession>
<dbReference type="PANTHER" id="PTHR13954">
    <property type="entry name" value="IRE1-RELATED"/>
    <property type="match status" value="1"/>
</dbReference>
<evidence type="ECO:0000256" key="3">
    <source>
        <dbReference type="ARBA" id="ARBA00022840"/>
    </source>
</evidence>
<organism evidence="5 6">
    <name type="scientific">Acrobeloides nanus</name>
    <dbReference type="NCBI Taxonomy" id="290746"/>
    <lineage>
        <taxon>Eukaryota</taxon>
        <taxon>Metazoa</taxon>
        <taxon>Ecdysozoa</taxon>
        <taxon>Nematoda</taxon>
        <taxon>Chromadorea</taxon>
        <taxon>Rhabditida</taxon>
        <taxon>Tylenchina</taxon>
        <taxon>Cephalobomorpha</taxon>
        <taxon>Cephaloboidea</taxon>
        <taxon>Cephalobidae</taxon>
        <taxon>Acrobeloides</taxon>
    </lineage>
</organism>
<dbReference type="GO" id="GO:0006397">
    <property type="term" value="P:mRNA processing"/>
    <property type="evidence" value="ECO:0007669"/>
    <property type="project" value="InterPro"/>
</dbReference>
<keyword evidence="5" id="KW-1185">Reference proteome</keyword>
<dbReference type="GO" id="GO:0030968">
    <property type="term" value="P:endoplasmic reticulum unfolded protein response"/>
    <property type="evidence" value="ECO:0007669"/>
    <property type="project" value="InterPro"/>
</dbReference>
<dbReference type="GO" id="GO:0004674">
    <property type="term" value="F:protein serine/threonine kinase activity"/>
    <property type="evidence" value="ECO:0007669"/>
    <property type="project" value="InterPro"/>
</dbReference>
<keyword evidence="3" id="KW-0067">ATP-binding</keyword>
<sequence>MTIYRNITANKKRSEDEQAKELLECYLYSNECKNDRYSSMDLISNMVRAEPDERRTAHNLKSHPMFWDADRKMKFVKAVRFVLDEEKKQNSKTIEDALESVASNVFIDWINEVEKIPNIGIDLANHIRTNNHLNMNKHYGDNSTKLTYLLKMIRNYKEHKNNKIKLGDGITIFTEQFPKLIIEVYKVMAKFKTNEELKEELEEFYLKD</sequence>
<dbReference type="GO" id="GO:0005524">
    <property type="term" value="F:ATP binding"/>
    <property type="evidence" value="ECO:0007669"/>
    <property type="project" value="UniProtKB-KW"/>
</dbReference>
<proteinExistence type="predicted"/>
<dbReference type="PROSITE" id="PS51392">
    <property type="entry name" value="KEN"/>
    <property type="match status" value="1"/>
</dbReference>
<evidence type="ECO:0000313" key="6">
    <source>
        <dbReference type="WBParaSite" id="ACRNAN_scaffold12515.g12138.t1"/>
    </source>
</evidence>
<evidence type="ECO:0000256" key="2">
    <source>
        <dbReference type="ARBA" id="ARBA00022741"/>
    </source>
</evidence>
<dbReference type="Proteomes" id="UP000887540">
    <property type="component" value="Unplaced"/>
</dbReference>
<dbReference type="Pfam" id="PF06479">
    <property type="entry name" value="Ribonuc_2-5A"/>
    <property type="match status" value="1"/>
</dbReference>
<dbReference type="GO" id="GO:0004521">
    <property type="term" value="F:RNA endonuclease activity"/>
    <property type="evidence" value="ECO:0007669"/>
    <property type="project" value="InterPro"/>
</dbReference>
<keyword evidence="2" id="KW-0547">Nucleotide-binding</keyword>
<dbReference type="PANTHER" id="PTHR13954:SF6">
    <property type="entry name" value="NON-SPECIFIC SERINE_THREONINE PROTEIN KINASE"/>
    <property type="match status" value="1"/>
</dbReference>
<dbReference type="AlphaFoldDB" id="A0A914CPM0"/>
<reference evidence="6" key="1">
    <citation type="submission" date="2022-11" db="UniProtKB">
        <authorList>
            <consortium name="WormBaseParasite"/>
        </authorList>
    </citation>
    <scope>IDENTIFICATION</scope>
</reference>
<protein>
    <submittedName>
        <fullName evidence="6">KEN domain-containing protein</fullName>
    </submittedName>
</protein>
<evidence type="ECO:0000259" key="4">
    <source>
        <dbReference type="PROSITE" id="PS51392"/>
    </source>
</evidence>
<dbReference type="InterPro" id="IPR010513">
    <property type="entry name" value="KEN_dom"/>
</dbReference>